<gene>
    <name evidence="7" type="primary">recO</name>
    <name evidence="9" type="ORF">ABID14_000922</name>
</gene>
<sequence>MDTIKDFTLGIVLNDMDFGETSKIIRVFTRDYGKLSVMVKGAKTNKSKNLAVSQVFGLNEYLFRKGQSFYYINNAKIIESNFKIRENLENTIYASLALELIDKSTIERDPNIKVFDLLNKTLNLFNGSLDPLSLIISFEIKYLSFLGYRPKLRIYDYNYFSIREGIIDYRDEYSFEVTREDIAYLDFLLHNTLDSEYNYGINRKFFLHNIIIKYIKYNLEISNFNSLKLLS</sequence>
<comment type="caution">
    <text evidence="9">The sequence shown here is derived from an EMBL/GenBank/DDBJ whole genome shotgun (WGS) entry which is preliminary data.</text>
</comment>
<evidence type="ECO:0000313" key="9">
    <source>
        <dbReference type="EMBL" id="MET3617293.1"/>
    </source>
</evidence>
<evidence type="ECO:0000256" key="1">
    <source>
        <dbReference type="ARBA" id="ARBA00007452"/>
    </source>
</evidence>
<dbReference type="RefSeq" id="WP_354367606.1">
    <property type="nucleotide sequence ID" value="NZ_JBEPMA010000004.1"/>
</dbReference>
<dbReference type="InterPro" id="IPR042242">
    <property type="entry name" value="RecO_C"/>
</dbReference>
<dbReference type="EMBL" id="JBEPMA010000004">
    <property type="protein sequence ID" value="MET3617293.1"/>
    <property type="molecule type" value="Genomic_DNA"/>
</dbReference>
<dbReference type="NCBIfam" id="TIGR00613">
    <property type="entry name" value="reco"/>
    <property type="match status" value="1"/>
</dbReference>
<evidence type="ECO:0000313" key="10">
    <source>
        <dbReference type="Proteomes" id="UP001549162"/>
    </source>
</evidence>
<evidence type="ECO:0000259" key="8">
    <source>
        <dbReference type="Pfam" id="PF11967"/>
    </source>
</evidence>
<dbReference type="PANTHER" id="PTHR33991">
    <property type="entry name" value="DNA REPAIR PROTEIN RECO"/>
    <property type="match status" value="1"/>
</dbReference>
<dbReference type="Proteomes" id="UP001549162">
    <property type="component" value="Unassembled WGS sequence"/>
</dbReference>
<evidence type="ECO:0000256" key="2">
    <source>
        <dbReference type="ARBA" id="ARBA00021310"/>
    </source>
</evidence>
<accession>A0ABV2J935</accession>
<dbReference type="PANTHER" id="PTHR33991:SF1">
    <property type="entry name" value="DNA REPAIR PROTEIN RECO"/>
    <property type="match status" value="1"/>
</dbReference>
<dbReference type="InterPro" id="IPR012340">
    <property type="entry name" value="NA-bd_OB-fold"/>
</dbReference>
<protein>
    <recommendedName>
        <fullName evidence="2 7">DNA repair protein RecO</fullName>
    </recommendedName>
    <alternativeName>
        <fullName evidence="6 7">Recombination protein O</fullName>
    </alternativeName>
</protein>
<dbReference type="Pfam" id="PF02565">
    <property type="entry name" value="RecO_C"/>
    <property type="match status" value="1"/>
</dbReference>
<keyword evidence="10" id="KW-1185">Reference proteome</keyword>
<comment type="function">
    <text evidence="7">Involved in DNA repair and RecF pathway recombination.</text>
</comment>
<evidence type="ECO:0000256" key="6">
    <source>
        <dbReference type="ARBA" id="ARBA00033409"/>
    </source>
</evidence>
<dbReference type="HAMAP" id="MF_00201">
    <property type="entry name" value="RecO"/>
    <property type="match status" value="1"/>
</dbReference>
<evidence type="ECO:0000256" key="7">
    <source>
        <dbReference type="HAMAP-Rule" id="MF_00201"/>
    </source>
</evidence>
<feature type="domain" description="DNA replication/recombination mediator RecO N-terminal" evidence="8">
    <location>
        <begin position="10"/>
        <end position="80"/>
    </location>
</feature>
<keyword evidence="3 7" id="KW-0227">DNA damage</keyword>
<dbReference type="Pfam" id="PF11967">
    <property type="entry name" value="RecO_N"/>
    <property type="match status" value="1"/>
</dbReference>
<comment type="similarity">
    <text evidence="1 7">Belongs to the RecO family.</text>
</comment>
<dbReference type="InterPro" id="IPR003717">
    <property type="entry name" value="RecO"/>
</dbReference>
<organism evidence="9 10">
    <name type="scientific">Peptoniphilus olsenii</name>
    <dbReference type="NCBI Taxonomy" id="411570"/>
    <lineage>
        <taxon>Bacteria</taxon>
        <taxon>Bacillati</taxon>
        <taxon>Bacillota</taxon>
        <taxon>Tissierellia</taxon>
        <taxon>Tissierellales</taxon>
        <taxon>Peptoniphilaceae</taxon>
        <taxon>Peptoniphilus</taxon>
    </lineage>
</organism>
<evidence type="ECO:0000256" key="3">
    <source>
        <dbReference type="ARBA" id="ARBA00022763"/>
    </source>
</evidence>
<dbReference type="Gene3D" id="2.40.50.140">
    <property type="entry name" value="Nucleic acid-binding proteins"/>
    <property type="match status" value="1"/>
</dbReference>
<proteinExistence type="inferred from homology"/>
<evidence type="ECO:0000256" key="5">
    <source>
        <dbReference type="ARBA" id="ARBA00023204"/>
    </source>
</evidence>
<dbReference type="InterPro" id="IPR037278">
    <property type="entry name" value="ARFGAP/RecO"/>
</dbReference>
<keyword evidence="5 7" id="KW-0234">DNA repair</keyword>
<dbReference type="InterPro" id="IPR022572">
    <property type="entry name" value="DNA_rep/recomb_RecO_N"/>
</dbReference>
<reference evidence="9 10" key="1">
    <citation type="submission" date="2024-06" db="EMBL/GenBank/DDBJ databases">
        <title>Genomic Encyclopedia of Type Strains, Phase IV (KMG-IV): sequencing the most valuable type-strain genomes for metagenomic binning, comparative biology and taxonomic classification.</title>
        <authorList>
            <person name="Goeker M."/>
        </authorList>
    </citation>
    <scope>NUCLEOTIDE SEQUENCE [LARGE SCALE GENOMIC DNA]</scope>
    <source>
        <strain evidence="9 10">DSM 21460</strain>
    </source>
</reference>
<dbReference type="SUPFAM" id="SSF57863">
    <property type="entry name" value="ArfGap/RecO-like zinc finger"/>
    <property type="match status" value="1"/>
</dbReference>
<dbReference type="SUPFAM" id="SSF50249">
    <property type="entry name" value="Nucleic acid-binding proteins"/>
    <property type="match status" value="1"/>
</dbReference>
<evidence type="ECO:0000256" key="4">
    <source>
        <dbReference type="ARBA" id="ARBA00023172"/>
    </source>
</evidence>
<keyword evidence="4 7" id="KW-0233">DNA recombination</keyword>
<name>A0ABV2J935_9FIRM</name>
<dbReference type="Gene3D" id="1.20.1440.120">
    <property type="entry name" value="Recombination protein O, C-terminal domain"/>
    <property type="match status" value="1"/>
</dbReference>